<dbReference type="FunFam" id="3.40.50.300:FF:001305">
    <property type="entry name" value="ABCG transporter ABC superfamily"/>
    <property type="match status" value="1"/>
</dbReference>
<dbReference type="SUPFAM" id="SSF52540">
    <property type="entry name" value="P-loop containing nucleoside triphosphate hydrolases"/>
    <property type="match status" value="1"/>
</dbReference>
<feature type="transmembrane region" description="Helical" evidence="9">
    <location>
        <begin position="440"/>
        <end position="463"/>
    </location>
</feature>
<reference evidence="11 12" key="1">
    <citation type="journal article" date="2016" name="Nat. Commun.">
        <title>Ectomycorrhizal ecology is imprinted in the genome of the dominant symbiotic fungus Cenococcum geophilum.</title>
        <authorList>
            <consortium name="DOE Joint Genome Institute"/>
            <person name="Peter M."/>
            <person name="Kohler A."/>
            <person name="Ohm R.A."/>
            <person name="Kuo A."/>
            <person name="Krutzmann J."/>
            <person name="Morin E."/>
            <person name="Arend M."/>
            <person name="Barry K.W."/>
            <person name="Binder M."/>
            <person name="Choi C."/>
            <person name="Clum A."/>
            <person name="Copeland A."/>
            <person name="Grisel N."/>
            <person name="Haridas S."/>
            <person name="Kipfer T."/>
            <person name="LaButti K."/>
            <person name="Lindquist E."/>
            <person name="Lipzen A."/>
            <person name="Maire R."/>
            <person name="Meier B."/>
            <person name="Mihaltcheva S."/>
            <person name="Molinier V."/>
            <person name="Murat C."/>
            <person name="Poggeler S."/>
            <person name="Quandt C.A."/>
            <person name="Sperisen C."/>
            <person name="Tritt A."/>
            <person name="Tisserant E."/>
            <person name="Crous P.W."/>
            <person name="Henrissat B."/>
            <person name="Nehls U."/>
            <person name="Egli S."/>
            <person name="Spatafora J.W."/>
            <person name="Grigoriev I.V."/>
            <person name="Martin F.M."/>
        </authorList>
    </citation>
    <scope>NUCLEOTIDE SEQUENCE [LARGE SCALE GENOMIC DNA]</scope>
    <source>
        <strain evidence="11 12">CBS 207.34</strain>
    </source>
</reference>
<evidence type="ECO:0000256" key="9">
    <source>
        <dbReference type="SAM" id="Phobius"/>
    </source>
</evidence>
<evidence type="ECO:0000313" key="11">
    <source>
        <dbReference type="EMBL" id="OCL13833.1"/>
    </source>
</evidence>
<dbReference type="GO" id="GO:0016020">
    <property type="term" value="C:membrane"/>
    <property type="evidence" value="ECO:0007669"/>
    <property type="project" value="UniProtKB-SubCell"/>
</dbReference>
<evidence type="ECO:0000256" key="1">
    <source>
        <dbReference type="ARBA" id="ARBA00004141"/>
    </source>
</evidence>
<evidence type="ECO:0000259" key="10">
    <source>
        <dbReference type="PROSITE" id="PS50893"/>
    </source>
</evidence>
<evidence type="ECO:0000313" key="12">
    <source>
        <dbReference type="Proteomes" id="UP000250140"/>
    </source>
</evidence>
<feature type="transmembrane region" description="Helical" evidence="9">
    <location>
        <begin position="600"/>
        <end position="621"/>
    </location>
</feature>
<feature type="transmembrane region" description="Helical" evidence="9">
    <location>
        <begin position="475"/>
        <end position="496"/>
    </location>
</feature>
<evidence type="ECO:0000256" key="4">
    <source>
        <dbReference type="ARBA" id="ARBA00022692"/>
    </source>
</evidence>
<keyword evidence="12" id="KW-1185">Reference proteome</keyword>
<comment type="similarity">
    <text evidence="2">Belongs to the ABC transporter superfamily. ABCG family. Eye pigment precursor importer (TC 3.A.1.204) subfamily.</text>
</comment>
<dbReference type="Proteomes" id="UP000250140">
    <property type="component" value="Unassembled WGS sequence"/>
</dbReference>
<keyword evidence="6" id="KW-0067">ATP-binding</keyword>
<sequence>MESPAAADVEKSGGDYAHLTNTSIRSFGWEGITVTVKDRQTKQPKDILSGINGMVKAGELLALMGPSGSGKTTLLDVLAHREATPSASVQQSLYLNGSKTSLREFRKISSYVEQEDALIGSLTVKETLYFAARLSLPSFIGKLERIARIDALIAAFGLQGQASTLIGTPIRKGLSGGQKRRVSVASQLITSPKILFLDEPTSGLDSAASFEVISFVKNIAKMHNLLVIASIHQPSTITFKLFDRLLLLSRGKTAYNGPISGVKEYFDQMGYKMPVYMNPAEFVIELVNTDFARNQEKAVEQLENIQDSWSKSESASTVIREIEGETSSSTKTTIEDEHGYANKFMLPFTLIHRSFIKSHRDIVAYGIRIAMYMGLAIMMGTVWLRLGTNQENIQSFINAIFFGGAFMSFMAVAYIPAFLEDRQLYIKERANGLYGPTAFMIANFVIGLPYLFIISLLFSVITYWLSNFRPSADGFWIWVMWLFLDLVAAESLVVFLSSLVPVFVIALAATAFANGLWMSVNGFMVAPQTLNVFWRYVFHYIDYQAWVFRGMMVNEFGYRTYECDSMCHCMYVTDLADQCKINGKGVLATYNFNTENTGKYVGYMLVITLGYRLLGWLVIYLRRH</sequence>
<feature type="transmembrane region" description="Helical" evidence="9">
    <location>
        <begin position="503"/>
        <end position="526"/>
    </location>
</feature>
<feature type="transmembrane region" description="Helical" evidence="9">
    <location>
        <begin position="396"/>
        <end position="419"/>
    </location>
</feature>
<dbReference type="InterPro" id="IPR052215">
    <property type="entry name" value="Plant_ABCG"/>
</dbReference>
<dbReference type="OrthoDB" id="66620at2759"/>
<name>A0A8E2JY68_9PEZI</name>
<dbReference type="InterPro" id="IPR003439">
    <property type="entry name" value="ABC_transporter-like_ATP-bd"/>
</dbReference>
<proteinExistence type="inferred from homology"/>
<evidence type="ECO:0000256" key="7">
    <source>
        <dbReference type="ARBA" id="ARBA00022989"/>
    </source>
</evidence>
<keyword evidence="5" id="KW-0547">Nucleotide-binding</keyword>
<dbReference type="PANTHER" id="PTHR48042">
    <property type="entry name" value="ABC TRANSPORTER G FAMILY MEMBER 11"/>
    <property type="match status" value="1"/>
</dbReference>
<dbReference type="InterPro" id="IPR043926">
    <property type="entry name" value="ABCG_dom"/>
</dbReference>
<dbReference type="Pfam" id="PF19055">
    <property type="entry name" value="ABC2_membrane_7"/>
    <property type="match status" value="1"/>
</dbReference>
<evidence type="ECO:0000256" key="5">
    <source>
        <dbReference type="ARBA" id="ARBA00022741"/>
    </source>
</evidence>
<accession>A0A8E2JY68</accession>
<dbReference type="AlphaFoldDB" id="A0A8E2JY68"/>
<dbReference type="InterPro" id="IPR013525">
    <property type="entry name" value="ABC2_TM"/>
</dbReference>
<keyword evidence="4 9" id="KW-0812">Transmembrane</keyword>
<evidence type="ECO:0000256" key="6">
    <source>
        <dbReference type="ARBA" id="ARBA00022840"/>
    </source>
</evidence>
<keyword evidence="8 9" id="KW-0472">Membrane</keyword>
<dbReference type="GO" id="GO:0016887">
    <property type="term" value="F:ATP hydrolysis activity"/>
    <property type="evidence" value="ECO:0007669"/>
    <property type="project" value="InterPro"/>
</dbReference>
<dbReference type="InterPro" id="IPR027417">
    <property type="entry name" value="P-loop_NTPase"/>
</dbReference>
<dbReference type="PROSITE" id="PS50893">
    <property type="entry name" value="ABC_TRANSPORTER_2"/>
    <property type="match status" value="1"/>
</dbReference>
<protein>
    <submittedName>
        <fullName evidence="11">Putative ABC transporter</fullName>
    </submittedName>
</protein>
<dbReference type="PANTHER" id="PTHR48042:SF11">
    <property type="entry name" value="ABC TRANSPORTER G FAMILY MEMBER 11"/>
    <property type="match status" value="1"/>
</dbReference>
<dbReference type="CDD" id="cd03213">
    <property type="entry name" value="ABCG_EPDR"/>
    <property type="match status" value="1"/>
</dbReference>
<dbReference type="GO" id="GO:0005524">
    <property type="term" value="F:ATP binding"/>
    <property type="evidence" value="ECO:0007669"/>
    <property type="project" value="UniProtKB-KW"/>
</dbReference>
<dbReference type="Pfam" id="PF01061">
    <property type="entry name" value="ABC2_membrane"/>
    <property type="match status" value="1"/>
</dbReference>
<evidence type="ECO:0000256" key="2">
    <source>
        <dbReference type="ARBA" id="ARBA00005814"/>
    </source>
</evidence>
<dbReference type="SMART" id="SM00382">
    <property type="entry name" value="AAA"/>
    <property type="match status" value="1"/>
</dbReference>
<dbReference type="Gene3D" id="3.40.50.300">
    <property type="entry name" value="P-loop containing nucleotide triphosphate hydrolases"/>
    <property type="match status" value="1"/>
</dbReference>
<dbReference type="InterPro" id="IPR003593">
    <property type="entry name" value="AAA+_ATPase"/>
</dbReference>
<keyword evidence="7 9" id="KW-1133">Transmembrane helix</keyword>
<dbReference type="PROSITE" id="PS00211">
    <property type="entry name" value="ABC_TRANSPORTER_1"/>
    <property type="match status" value="1"/>
</dbReference>
<evidence type="ECO:0000256" key="3">
    <source>
        <dbReference type="ARBA" id="ARBA00022448"/>
    </source>
</evidence>
<dbReference type="Pfam" id="PF00005">
    <property type="entry name" value="ABC_tran"/>
    <property type="match status" value="1"/>
</dbReference>
<comment type="subcellular location">
    <subcellularLocation>
        <location evidence="1">Membrane</location>
        <topology evidence="1">Multi-pass membrane protein</topology>
    </subcellularLocation>
</comment>
<organism evidence="11 12">
    <name type="scientific">Glonium stellatum</name>
    <dbReference type="NCBI Taxonomy" id="574774"/>
    <lineage>
        <taxon>Eukaryota</taxon>
        <taxon>Fungi</taxon>
        <taxon>Dikarya</taxon>
        <taxon>Ascomycota</taxon>
        <taxon>Pezizomycotina</taxon>
        <taxon>Dothideomycetes</taxon>
        <taxon>Pleosporomycetidae</taxon>
        <taxon>Gloniales</taxon>
        <taxon>Gloniaceae</taxon>
        <taxon>Glonium</taxon>
    </lineage>
</organism>
<dbReference type="EMBL" id="KV748665">
    <property type="protein sequence ID" value="OCL13833.1"/>
    <property type="molecule type" value="Genomic_DNA"/>
</dbReference>
<dbReference type="InterPro" id="IPR017871">
    <property type="entry name" value="ABC_transporter-like_CS"/>
</dbReference>
<evidence type="ECO:0000256" key="8">
    <source>
        <dbReference type="ARBA" id="ARBA00023136"/>
    </source>
</evidence>
<dbReference type="GO" id="GO:0140359">
    <property type="term" value="F:ABC-type transporter activity"/>
    <property type="evidence" value="ECO:0007669"/>
    <property type="project" value="InterPro"/>
</dbReference>
<feature type="domain" description="ABC transporter" evidence="10">
    <location>
        <begin position="27"/>
        <end position="275"/>
    </location>
</feature>
<feature type="transmembrane region" description="Helical" evidence="9">
    <location>
        <begin position="362"/>
        <end position="384"/>
    </location>
</feature>
<keyword evidence="3" id="KW-0813">Transport</keyword>
<gene>
    <name evidence="11" type="ORF">AOQ84DRAFT_429210</name>
</gene>